<feature type="compositionally biased region" description="Polar residues" evidence="1">
    <location>
        <begin position="164"/>
        <end position="182"/>
    </location>
</feature>
<feature type="region of interest" description="Disordered" evidence="1">
    <location>
        <begin position="158"/>
        <end position="182"/>
    </location>
</feature>
<dbReference type="HOGENOM" id="CLU_1482522_0_0_1"/>
<accession>A0A0C3RYJ0</accession>
<sequence>MCNAMTAVSEQKLDLVILICRALGILGPIADITFTAVGTFRQHRIARRHSVTISVASLLLYNGASYFIIYLAMNVTVLAINYSNLSAYGIVGLIAQTLSPILVSRFMLNLRCLSINDEHDGSSHDSSIIFQAGAHPRSVFTQLEGFVDHQAQESIEHGQEAYGTETSSHIDNETNLTASESV</sequence>
<dbReference type="Proteomes" id="UP000053257">
    <property type="component" value="Unassembled WGS sequence"/>
</dbReference>
<dbReference type="EMBL" id="KN840501">
    <property type="protein sequence ID" value="KIP07211.1"/>
    <property type="molecule type" value="Genomic_DNA"/>
</dbReference>
<reference evidence="3 4" key="1">
    <citation type="journal article" date="2014" name="PLoS Genet.">
        <title>Analysis of the Phlebiopsis gigantea genome, transcriptome and secretome provides insight into its pioneer colonization strategies of wood.</title>
        <authorList>
            <person name="Hori C."/>
            <person name="Ishida T."/>
            <person name="Igarashi K."/>
            <person name="Samejima M."/>
            <person name="Suzuki H."/>
            <person name="Master E."/>
            <person name="Ferreira P."/>
            <person name="Ruiz-Duenas F.J."/>
            <person name="Held B."/>
            <person name="Canessa P."/>
            <person name="Larrondo L.F."/>
            <person name="Schmoll M."/>
            <person name="Druzhinina I.S."/>
            <person name="Kubicek C.P."/>
            <person name="Gaskell J.A."/>
            <person name="Kersten P."/>
            <person name="St John F."/>
            <person name="Glasner J."/>
            <person name="Sabat G."/>
            <person name="Splinter BonDurant S."/>
            <person name="Syed K."/>
            <person name="Yadav J."/>
            <person name="Mgbeahuruike A.C."/>
            <person name="Kovalchuk A."/>
            <person name="Asiegbu F.O."/>
            <person name="Lackner G."/>
            <person name="Hoffmeister D."/>
            <person name="Rencoret J."/>
            <person name="Gutierrez A."/>
            <person name="Sun H."/>
            <person name="Lindquist E."/>
            <person name="Barry K."/>
            <person name="Riley R."/>
            <person name="Grigoriev I.V."/>
            <person name="Henrissat B."/>
            <person name="Kues U."/>
            <person name="Berka R.M."/>
            <person name="Martinez A.T."/>
            <person name="Covert S.F."/>
            <person name="Blanchette R.A."/>
            <person name="Cullen D."/>
        </authorList>
    </citation>
    <scope>NUCLEOTIDE SEQUENCE [LARGE SCALE GENOMIC DNA]</scope>
    <source>
        <strain evidence="3 4">11061_1 CR5-6</strain>
    </source>
</reference>
<gene>
    <name evidence="3" type="ORF">PHLGIDRAFT_426624</name>
</gene>
<keyword evidence="2" id="KW-0812">Transmembrane</keyword>
<evidence type="ECO:0000313" key="3">
    <source>
        <dbReference type="EMBL" id="KIP07211.1"/>
    </source>
</evidence>
<feature type="transmembrane region" description="Helical" evidence="2">
    <location>
        <begin position="85"/>
        <end position="103"/>
    </location>
</feature>
<keyword evidence="2" id="KW-0472">Membrane</keyword>
<keyword evidence="4" id="KW-1185">Reference proteome</keyword>
<protein>
    <submittedName>
        <fullName evidence="3">Uncharacterized protein</fullName>
    </submittedName>
</protein>
<proteinExistence type="predicted"/>
<dbReference type="AlphaFoldDB" id="A0A0C3RYJ0"/>
<evidence type="ECO:0000256" key="2">
    <source>
        <dbReference type="SAM" id="Phobius"/>
    </source>
</evidence>
<feature type="transmembrane region" description="Helical" evidence="2">
    <location>
        <begin position="15"/>
        <end position="39"/>
    </location>
</feature>
<organism evidence="3 4">
    <name type="scientific">Phlebiopsis gigantea (strain 11061_1 CR5-6)</name>
    <name type="common">White-rot fungus</name>
    <name type="synonym">Peniophora gigantea</name>
    <dbReference type="NCBI Taxonomy" id="745531"/>
    <lineage>
        <taxon>Eukaryota</taxon>
        <taxon>Fungi</taxon>
        <taxon>Dikarya</taxon>
        <taxon>Basidiomycota</taxon>
        <taxon>Agaricomycotina</taxon>
        <taxon>Agaricomycetes</taxon>
        <taxon>Polyporales</taxon>
        <taxon>Phanerochaetaceae</taxon>
        <taxon>Phlebiopsis</taxon>
    </lineage>
</organism>
<name>A0A0C3RYJ0_PHLG1</name>
<keyword evidence="2" id="KW-1133">Transmembrane helix</keyword>
<feature type="transmembrane region" description="Helical" evidence="2">
    <location>
        <begin position="51"/>
        <end position="73"/>
    </location>
</feature>
<evidence type="ECO:0000256" key="1">
    <source>
        <dbReference type="SAM" id="MobiDB-lite"/>
    </source>
</evidence>
<evidence type="ECO:0000313" key="4">
    <source>
        <dbReference type="Proteomes" id="UP000053257"/>
    </source>
</evidence>